<evidence type="ECO:0000256" key="3">
    <source>
        <dbReference type="ARBA" id="ARBA00022679"/>
    </source>
</evidence>
<evidence type="ECO:0000256" key="5">
    <source>
        <dbReference type="PROSITE-ProRule" id="PRU00848"/>
    </source>
</evidence>
<dbReference type="InterPro" id="IPR029063">
    <property type="entry name" value="SAM-dependent_MTases_sf"/>
</dbReference>
<dbReference type="GO" id="GO:0040031">
    <property type="term" value="P:snRNA modification"/>
    <property type="evidence" value="ECO:0007669"/>
    <property type="project" value="TreeGrafter"/>
</dbReference>
<dbReference type="PANTHER" id="PTHR12315">
    <property type="entry name" value="BICOID-INTERACTING PROTEIN RELATED"/>
    <property type="match status" value="1"/>
</dbReference>
<feature type="region of interest" description="Disordered" evidence="7">
    <location>
        <begin position="238"/>
        <end position="342"/>
    </location>
</feature>
<organism evidence="9">
    <name type="scientific">Rhipicephalus appendiculatus</name>
    <name type="common">Brown ear tick</name>
    <dbReference type="NCBI Taxonomy" id="34631"/>
    <lineage>
        <taxon>Eukaryota</taxon>
        <taxon>Metazoa</taxon>
        <taxon>Ecdysozoa</taxon>
        <taxon>Arthropoda</taxon>
        <taxon>Chelicerata</taxon>
        <taxon>Arachnida</taxon>
        <taxon>Acari</taxon>
        <taxon>Parasitiformes</taxon>
        <taxon>Ixodida</taxon>
        <taxon>Ixodoidea</taxon>
        <taxon>Ixodidae</taxon>
        <taxon>Rhipicephalinae</taxon>
        <taxon>Rhipicephalus</taxon>
        <taxon>Rhipicephalus</taxon>
    </lineage>
</organism>
<dbReference type="InterPro" id="IPR010675">
    <property type="entry name" value="Bin3_C"/>
</dbReference>
<evidence type="ECO:0000259" key="8">
    <source>
        <dbReference type="PROSITE" id="PS51515"/>
    </source>
</evidence>
<feature type="compositionally biased region" description="Low complexity" evidence="7">
    <location>
        <begin position="333"/>
        <end position="342"/>
    </location>
</feature>
<keyword evidence="2 6" id="KW-0489">Methyltransferase</keyword>
<dbReference type="PROSITE" id="PS51515">
    <property type="entry name" value="BIN3_SAM"/>
    <property type="match status" value="1"/>
</dbReference>
<name>A0A131ZE44_RHIAP</name>
<feature type="region of interest" description="Disordered" evidence="7">
    <location>
        <begin position="85"/>
        <end position="161"/>
    </location>
</feature>
<evidence type="ECO:0000313" key="9">
    <source>
        <dbReference type="EMBL" id="JAP88511.1"/>
    </source>
</evidence>
<dbReference type="AlphaFoldDB" id="A0A131ZE44"/>
<dbReference type="GO" id="GO:0008171">
    <property type="term" value="F:O-methyltransferase activity"/>
    <property type="evidence" value="ECO:0007669"/>
    <property type="project" value="UniProtKB-UniRule"/>
</dbReference>
<feature type="non-terminal residue" evidence="9">
    <location>
        <position position="705"/>
    </location>
</feature>
<reference evidence="9" key="1">
    <citation type="journal article" date="2016" name="Ticks Tick Borne Dis.">
        <title>De novo assembly and annotation of the salivary gland transcriptome of Rhipicephalus appendiculatus male and female ticks during blood feeding.</title>
        <authorList>
            <person name="de Castro M.H."/>
            <person name="de Klerk D."/>
            <person name="Pienaar R."/>
            <person name="Latif A.A."/>
            <person name="Rees D.J."/>
            <person name="Mans B.J."/>
        </authorList>
    </citation>
    <scope>NUCLEOTIDE SEQUENCE</scope>
    <source>
        <tissue evidence="9">Salivary glands</tissue>
    </source>
</reference>
<feature type="compositionally biased region" description="Basic residues" evidence="7">
    <location>
        <begin position="242"/>
        <end position="253"/>
    </location>
</feature>
<evidence type="ECO:0000256" key="6">
    <source>
        <dbReference type="RuleBase" id="RU367087"/>
    </source>
</evidence>
<feature type="compositionally biased region" description="Low complexity" evidence="7">
    <location>
        <begin position="261"/>
        <end position="302"/>
    </location>
</feature>
<accession>A0A131ZE44</accession>
<keyword evidence="3 6" id="KW-0808">Transferase</keyword>
<dbReference type="GO" id="GO:0032259">
    <property type="term" value="P:methylation"/>
    <property type="evidence" value="ECO:0007669"/>
    <property type="project" value="UniProtKB-KW"/>
</dbReference>
<dbReference type="InterPro" id="IPR041698">
    <property type="entry name" value="Methyltransf_25"/>
</dbReference>
<dbReference type="PANTHER" id="PTHR12315:SF0">
    <property type="entry name" value="7SK SNRNA METHYLPHOSPHATE CAPPING ENZYME"/>
    <property type="match status" value="1"/>
</dbReference>
<dbReference type="Pfam" id="PF13649">
    <property type="entry name" value="Methyltransf_25"/>
    <property type="match status" value="1"/>
</dbReference>
<dbReference type="EC" id="2.1.1.-" evidence="6"/>
<dbReference type="Gene3D" id="3.40.50.150">
    <property type="entry name" value="Vaccinia Virus protein VP39"/>
    <property type="match status" value="1"/>
</dbReference>
<proteinExistence type="inferred from homology"/>
<evidence type="ECO:0000256" key="4">
    <source>
        <dbReference type="ARBA" id="ARBA00022691"/>
    </source>
</evidence>
<feature type="compositionally biased region" description="Low complexity" evidence="7">
    <location>
        <begin position="685"/>
        <end position="705"/>
    </location>
</feature>
<evidence type="ECO:0000256" key="7">
    <source>
        <dbReference type="SAM" id="MobiDB-lite"/>
    </source>
</evidence>
<feature type="region of interest" description="Disordered" evidence="7">
    <location>
        <begin position="674"/>
        <end position="705"/>
    </location>
</feature>
<feature type="compositionally biased region" description="Low complexity" evidence="7">
    <location>
        <begin position="395"/>
        <end position="409"/>
    </location>
</feature>
<dbReference type="SUPFAM" id="SSF53335">
    <property type="entry name" value="S-adenosyl-L-methionine-dependent methyltransferases"/>
    <property type="match status" value="1"/>
</dbReference>
<comment type="similarity">
    <text evidence="1 6">Belongs to the methyltransferase superfamily.</text>
</comment>
<feature type="region of interest" description="Disordered" evidence="7">
    <location>
        <begin position="373"/>
        <end position="419"/>
    </location>
</feature>
<evidence type="ECO:0000256" key="1">
    <source>
        <dbReference type="ARBA" id="ARBA00008361"/>
    </source>
</evidence>
<sequence>GERAAICSYAGAGELVTRRSLRGSHQALFGSVLTRLSHDEDLLRRVSRCDRRKSAESMETAVAVPGIHVDMSSKRGSTAVFQRTTCRSASVDHRPKTLKPANGAAAESGVLRRPAAAREEPASNQNKPPAPTGGKGTHGKRRQSFGAATEHSKHLFKRRRRDLFTPPTKFLLGGNINDPLNLASFADDEVNKRANAVTPKSSPVPTPRHRTQVEVLIPPNINDPLNLNTGEDIEFKLISPGSRKRKRRYKRKSRSEDDPGTADGSTTTPAATATAAAATAAATSTTTTTTDASAPEATSATDIVDGASATDAEAPTTTPSPAVNAATTSRKTSGSAPALASSSASSSSFASAAAAPSGVDKIVSPVVPQGSPVKFLRRKSSGETRRSSGGGGGSASASSSTSRPAASNAKQQQMHFRPKDAHFQYGNYNRYYGYRNGGGQEDPRLKAMKAEWFRGRDVLDIGCNVGHLTLSLARDFAPRKVIGLDIDGGLIRAARRNVRHYLTAALAGEMRFPVSMAICHGPIAAAALPGRQAESVAFPNNVFFVEGNYIMDNEAQLEAQQEEFDMILCLSLTKWVHLNWGDDGVRFLFKRMYRQLRPGGRMLLEAQPFHSYAKKKKLTETTFKHYHAITLRPEKFNEYLLSPEVGFAKCELVATPSHASKGFQRPLYLFTKAGSLDESQSRPGNNATASSSSSNTNTTTTNNSS</sequence>
<feature type="domain" description="Bin3-type SAM" evidence="8">
    <location>
        <begin position="442"/>
        <end position="675"/>
    </location>
</feature>
<dbReference type="InterPro" id="IPR024160">
    <property type="entry name" value="BIN3_SAM-bd_dom"/>
</dbReference>
<keyword evidence="4 5" id="KW-0949">S-adenosyl-L-methionine</keyword>
<feature type="compositionally biased region" description="Polar residues" evidence="7">
    <location>
        <begin position="315"/>
        <end position="332"/>
    </location>
</feature>
<feature type="non-terminal residue" evidence="9">
    <location>
        <position position="1"/>
    </location>
</feature>
<dbReference type="EMBL" id="GEDV01000046">
    <property type="protein sequence ID" value="JAP88511.1"/>
    <property type="molecule type" value="Transcribed_RNA"/>
</dbReference>
<dbReference type="GO" id="GO:0017069">
    <property type="term" value="F:snRNA binding"/>
    <property type="evidence" value="ECO:0007669"/>
    <property type="project" value="TreeGrafter"/>
</dbReference>
<protein>
    <recommendedName>
        <fullName evidence="6">RNA methyltransferase</fullName>
        <ecNumber evidence="6">2.1.1.-</ecNumber>
    </recommendedName>
</protein>
<dbReference type="InterPro" id="IPR039772">
    <property type="entry name" value="Bin3-like"/>
</dbReference>
<dbReference type="CDD" id="cd02440">
    <property type="entry name" value="AdoMet_MTases"/>
    <property type="match status" value="1"/>
</dbReference>
<evidence type="ECO:0000256" key="2">
    <source>
        <dbReference type="ARBA" id="ARBA00022603"/>
    </source>
</evidence>
<dbReference type="Pfam" id="PF06859">
    <property type="entry name" value="Bin3"/>
    <property type="match status" value="1"/>
</dbReference>
<dbReference type="GO" id="GO:0008173">
    <property type="term" value="F:RNA methyltransferase activity"/>
    <property type="evidence" value="ECO:0007669"/>
    <property type="project" value="UniProtKB-UniRule"/>
</dbReference>